<evidence type="ECO:0000313" key="9">
    <source>
        <dbReference type="Proteomes" id="UP000319142"/>
    </source>
</evidence>
<dbReference type="Proteomes" id="UP000319142">
    <property type="component" value="Unassembled WGS sequence"/>
</dbReference>
<evidence type="ECO:0000256" key="5">
    <source>
        <dbReference type="HAMAP-Rule" id="MF_02210"/>
    </source>
</evidence>
<evidence type="ECO:0000256" key="6">
    <source>
        <dbReference type="RuleBase" id="RU363094"/>
    </source>
</evidence>
<sequence>MAQVMELERLGHSHPWSEGIFRDCFKDGYRLWALEQDHRVLGFAVINYLFDEAHLLNICVHPQLRGQGAGRRLLQHALAESVKDGMVCMILEVRDSNRAAIELYAGEGFREIGRRRGYYPDGPGREDARVMALRFT</sequence>
<name>A0A558B6F4_9GAMM</name>
<evidence type="ECO:0000256" key="2">
    <source>
        <dbReference type="ARBA" id="ARBA00022490"/>
    </source>
</evidence>
<organism evidence="8 9">
    <name type="scientific">Marinobacter vinifirmus</name>
    <dbReference type="NCBI Taxonomy" id="355591"/>
    <lineage>
        <taxon>Bacteria</taxon>
        <taxon>Pseudomonadati</taxon>
        <taxon>Pseudomonadota</taxon>
        <taxon>Gammaproteobacteria</taxon>
        <taxon>Pseudomonadales</taxon>
        <taxon>Marinobacteraceae</taxon>
        <taxon>Marinobacter</taxon>
    </lineage>
</organism>
<dbReference type="GO" id="GO:0005737">
    <property type="term" value="C:cytoplasm"/>
    <property type="evidence" value="ECO:0007669"/>
    <property type="project" value="UniProtKB-SubCell"/>
</dbReference>
<comment type="caution">
    <text evidence="5">Lacks conserved residue(s) required for the propagation of feature annotation.</text>
</comment>
<keyword evidence="3 5" id="KW-0808">Transferase</keyword>
<dbReference type="HAMAP" id="MF_02210">
    <property type="entry name" value="RimI"/>
    <property type="match status" value="1"/>
</dbReference>
<comment type="similarity">
    <text evidence="1 5 6">Belongs to the acetyltransferase family. RimI subfamily.</text>
</comment>
<evidence type="ECO:0000256" key="3">
    <source>
        <dbReference type="ARBA" id="ARBA00022679"/>
    </source>
</evidence>
<comment type="subcellular location">
    <subcellularLocation>
        <location evidence="5 6">Cytoplasm</location>
    </subcellularLocation>
</comment>
<comment type="caution">
    <text evidence="8">The sequence shown here is derived from an EMBL/GenBank/DDBJ whole genome shotgun (WGS) entry which is preliminary data.</text>
</comment>
<dbReference type="SUPFAM" id="SSF55729">
    <property type="entry name" value="Acyl-CoA N-acyltransferases (Nat)"/>
    <property type="match status" value="1"/>
</dbReference>
<dbReference type="Pfam" id="PF00583">
    <property type="entry name" value="Acetyltransf_1"/>
    <property type="match status" value="1"/>
</dbReference>
<feature type="binding site" evidence="5">
    <location>
        <position position="97"/>
    </location>
    <ligand>
        <name>acetyl-CoA</name>
        <dbReference type="ChEBI" id="CHEBI:57288"/>
    </ligand>
</feature>
<comment type="catalytic activity">
    <reaction evidence="5 6">
        <text>N-terminal L-alanyl-[ribosomal protein bS18] + acetyl-CoA = N-terminal N(alpha)-acetyl-L-alanyl-[ribosomal protein bS18] + CoA + H(+)</text>
        <dbReference type="Rhea" id="RHEA:43756"/>
        <dbReference type="Rhea" id="RHEA-COMP:10676"/>
        <dbReference type="Rhea" id="RHEA-COMP:10677"/>
        <dbReference type="ChEBI" id="CHEBI:15378"/>
        <dbReference type="ChEBI" id="CHEBI:57287"/>
        <dbReference type="ChEBI" id="CHEBI:57288"/>
        <dbReference type="ChEBI" id="CHEBI:64718"/>
        <dbReference type="ChEBI" id="CHEBI:83683"/>
        <dbReference type="EC" id="2.3.1.266"/>
    </reaction>
</comment>
<feature type="domain" description="N-acetyltransferase" evidence="7">
    <location>
        <begin position="1"/>
        <end position="136"/>
    </location>
</feature>
<evidence type="ECO:0000256" key="4">
    <source>
        <dbReference type="ARBA" id="ARBA00023315"/>
    </source>
</evidence>
<dbReference type="RefSeq" id="WP_082640879.1">
    <property type="nucleotide sequence ID" value="NZ_VMRX01000034.1"/>
</dbReference>
<feature type="active site" description="Proton acceptor" evidence="5">
    <location>
        <position position="92"/>
    </location>
</feature>
<dbReference type="InterPro" id="IPR006464">
    <property type="entry name" value="AcTrfase_RimI/Ard1"/>
</dbReference>
<reference evidence="8 9" key="1">
    <citation type="submission" date="2019-07" db="EMBL/GenBank/DDBJ databases">
        <title>The pathways for chlorine oxyanion respiration interact through the shared metabolite chlorate.</title>
        <authorList>
            <person name="Barnum T.P."/>
            <person name="Cheng Y."/>
            <person name="Hill K.A."/>
            <person name="Lucas L.N."/>
            <person name="Carlson H.K."/>
            <person name="Coates J.D."/>
        </authorList>
    </citation>
    <scope>NUCLEOTIDE SEQUENCE [LARGE SCALE GENOMIC DNA]</scope>
    <source>
        <strain evidence="8">UCB</strain>
    </source>
</reference>
<gene>
    <name evidence="5 8" type="primary">rimI</name>
    <name evidence="8" type="ORF">FHK81_12425</name>
</gene>
<dbReference type="InterPro" id="IPR043690">
    <property type="entry name" value="RimI"/>
</dbReference>
<dbReference type="InterPro" id="IPR050680">
    <property type="entry name" value="YpeA/RimI_acetyltransf"/>
</dbReference>
<evidence type="ECO:0000259" key="7">
    <source>
        <dbReference type="PROSITE" id="PS51186"/>
    </source>
</evidence>
<keyword evidence="4 5" id="KW-0012">Acyltransferase</keyword>
<evidence type="ECO:0000256" key="1">
    <source>
        <dbReference type="ARBA" id="ARBA00005395"/>
    </source>
</evidence>
<protein>
    <recommendedName>
        <fullName evidence="5 6">[Ribosomal protein bS18]-alanine N-acetyltransferase</fullName>
        <ecNumber evidence="5 6">2.3.1.266</ecNumber>
    </recommendedName>
</protein>
<comment type="function">
    <text evidence="5 6">Acetylates the N-terminal alanine of ribosomal protein bS18.</text>
</comment>
<feature type="active site" description="Proton donor" evidence="5">
    <location>
        <position position="104"/>
    </location>
</feature>
<proteinExistence type="inferred from homology"/>
<evidence type="ECO:0000313" key="8">
    <source>
        <dbReference type="EMBL" id="TVT32072.1"/>
    </source>
</evidence>
<dbReference type="PANTHER" id="PTHR43420:SF51">
    <property type="entry name" value="PEPTIDYL-LYSINE N-ACETYLTRANSFERASE YIAC"/>
    <property type="match status" value="1"/>
</dbReference>
<dbReference type="PROSITE" id="PS51186">
    <property type="entry name" value="GNAT"/>
    <property type="match status" value="1"/>
</dbReference>
<keyword evidence="2 5" id="KW-0963">Cytoplasm</keyword>
<dbReference type="PANTHER" id="PTHR43420">
    <property type="entry name" value="ACETYLTRANSFERASE"/>
    <property type="match status" value="1"/>
</dbReference>
<dbReference type="Gene3D" id="3.40.630.30">
    <property type="match status" value="1"/>
</dbReference>
<accession>A0A558B6F4</accession>
<dbReference type="InterPro" id="IPR000182">
    <property type="entry name" value="GNAT_dom"/>
</dbReference>
<dbReference type="CDD" id="cd04301">
    <property type="entry name" value="NAT_SF"/>
    <property type="match status" value="1"/>
</dbReference>
<dbReference type="GO" id="GO:0008999">
    <property type="term" value="F:protein-N-terminal-alanine acetyltransferase activity"/>
    <property type="evidence" value="ECO:0007669"/>
    <property type="project" value="UniProtKB-UniRule"/>
</dbReference>
<dbReference type="NCBIfam" id="TIGR01575">
    <property type="entry name" value="rimI"/>
    <property type="match status" value="1"/>
</dbReference>
<dbReference type="EMBL" id="VMRX01000034">
    <property type="protein sequence ID" value="TVT32072.1"/>
    <property type="molecule type" value="Genomic_DNA"/>
</dbReference>
<dbReference type="EC" id="2.3.1.266" evidence="5 6"/>
<dbReference type="InterPro" id="IPR016181">
    <property type="entry name" value="Acyl_CoA_acyltransferase"/>
</dbReference>
<dbReference type="AlphaFoldDB" id="A0A558B6F4"/>